<dbReference type="InterPro" id="IPR003796">
    <property type="entry name" value="RNR_NrdR-like"/>
</dbReference>
<dbReference type="PANTHER" id="PTHR30455">
    <property type="entry name" value="TRANSCRIPTIONAL REPRESSOR NRDR"/>
    <property type="match status" value="1"/>
</dbReference>
<dbReference type="Proteomes" id="UP000230821">
    <property type="component" value="Unassembled WGS sequence"/>
</dbReference>
<comment type="caution">
    <text evidence="9">The sequence shown here is derived from an EMBL/GenBank/DDBJ whole genome shotgun (WGS) entry which is preliminary data.</text>
</comment>
<evidence type="ECO:0000256" key="7">
    <source>
        <dbReference type="HAMAP-Rule" id="MF_00440"/>
    </source>
</evidence>
<evidence type="ECO:0000256" key="6">
    <source>
        <dbReference type="ARBA" id="ARBA00023163"/>
    </source>
</evidence>
<accession>A0A2G6KKZ0</accession>
<comment type="function">
    <text evidence="7">Negatively regulates transcription of bacterial ribonucleotide reductase nrd genes and operons by binding to NrdR-boxes.</text>
</comment>
<keyword evidence="5 7" id="KW-0238">DNA-binding</keyword>
<dbReference type="Pfam" id="PF22811">
    <property type="entry name" value="Zn_ribbon_NrdR"/>
    <property type="match status" value="1"/>
</dbReference>
<dbReference type="GO" id="GO:0045892">
    <property type="term" value="P:negative regulation of DNA-templated transcription"/>
    <property type="evidence" value="ECO:0007669"/>
    <property type="project" value="UniProtKB-UniRule"/>
</dbReference>
<dbReference type="PANTHER" id="PTHR30455:SF2">
    <property type="entry name" value="TRANSCRIPTIONAL REPRESSOR NRDR"/>
    <property type="match status" value="1"/>
</dbReference>
<feature type="domain" description="ATP-cone" evidence="8">
    <location>
        <begin position="49"/>
        <end position="139"/>
    </location>
</feature>
<dbReference type="AlphaFoldDB" id="A0A2G6KKZ0"/>
<dbReference type="GO" id="GO:0005524">
    <property type="term" value="F:ATP binding"/>
    <property type="evidence" value="ECO:0007669"/>
    <property type="project" value="UniProtKB-UniRule"/>
</dbReference>
<evidence type="ECO:0000256" key="3">
    <source>
        <dbReference type="ARBA" id="ARBA00022840"/>
    </source>
</evidence>
<dbReference type="PROSITE" id="PS51161">
    <property type="entry name" value="ATP_CONE"/>
    <property type="match status" value="1"/>
</dbReference>
<proteinExistence type="inferred from homology"/>
<name>A0A2G6KKZ0_9BACT</name>
<dbReference type="Pfam" id="PF03477">
    <property type="entry name" value="ATP-cone"/>
    <property type="match status" value="1"/>
</dbReference>
<keyword evidence="6 7" id="KW-0804">Transcription</keyword>
<evidence type="ECO:0000256" key="2">
    <source>
        <dbReference type="ARBA" id="ARBA00022741"/>
    </source>
</evidence>
<reference evidence="9 10" key="1">
    <citation type="submission" date="2017-10" db="EMBL/GenBank/DDBJ databases">
        <title>Novel microbial diversity and functional potential in the marine mammal oral microbiome.</title>
        <authorList>
            <person name="Dudek N.K."/>
            <person name="Sun C.L."/>
            <person name="Burstein D."/>
            <person name="Kantor R.S."/>
            <person name="Aliaga Goltsman D.S."/>
            <person name="Bik E.M."/>
            <person name="Thomas B.C."/>
            <person name="Banfield J.F."/>
            <person name="Relman D.A."/>
        </authorList>
    </citation>
    <scope>NUCLEOTIDE SEQUENCE [LARGE SCALE GENOMIC DNA]</scope>
    <source>
        <strain evidence="9">DOLJORAL78_47_16</strain>
    </source>
</reference>
<evidence type="ECO:0000256" key="5">
    <source>
        <dbReference type="ARBA" id="ARBA00023125"/>
    </source>
</evidence>
<keyword evidence="3 7" id="KW-0067">ATP-binding</keyword>
<dbReference type="InterPro" id="IPR005144">
    <property type="entry name" value="ATP-cone_dom"/>
</dbReference>
<keyword evidence="7" id="KW-0863">Zinc-finger</keyword>
<gene>
    <name evidence="7" type="primary">nrdR</name>
    <name evidence="9" type="ORF">CSA56_01520</name>
</gene>
<dbReference type="EMBL" id="PDSK01000026">
    <property type="protein sequence ID" value="PIE36050.1"/>
    <property type="molecule type" value="Genomic_DNA"/>
</dbReference>
<keyword evidence="1 7" id="KW-0678">Repressor</keyword>
<comment type="cofactor">
    <cofactor evidence="7">
        <name>Zn(2+)</name>
        <dbReference type="ChEBI" id="CHEBI:29105"/>
    </cofactor>
    <text evidence="7">Binds 1 zinc ion.</text>
</comment>
<evidence type="ECO:0000256" key="4">
    <source>
        <dbReference type="ARBA" id="ARBA00023015"/>
    </source>
</evidence>
<evidence type="ECO:0000259" key="8">
    <source>
        <dbReference type="PROSITE" id="PS51161"/>
    </source>
</evidence>
<evidence type="ECO:0000256" key="1">
    <source>
        <dbReference type="ARBA" id="ARBA00022491"/>
    </source>
</evidence>
<dbReference type="HAMAP" id="MF_00440">
    <property type="entry name" value="NrdR"/>
    <property type="match status" value="1"/>
</dbReference>
<organism evidence="9 10">
    <name type="scientific">candidate division KSB3 bacterium</name>
    <dbReference type="NCBI Taxonomy" id="2044937"/>
    <lineage>
        <taxon>Bacteria</taxon>
        <taxon>candidate division KSB3</taxon>
    </lineage>
</organism>
<keyword evidence="4 7" id="KW-0805">Transcription regulation</keyword>
<keyword evidence="7" id="KW-0479">Metal-binding</keyword>
<evidence type="ECO:0000313" key="10">
    <source>
        <dbReference type="Proteomes" id="UP000230821"/>
    </source>
</evidence>
<protein>
    <recommendedName>
        <fullName evidence="7">Transcriptional repressor NrdR</fullName>
    </recommendedName>
</protein>
<feature type="zinc finger region" evidence="7">
    <location>
        <begin position="3"/>
        <end position="34"/>
    </location>
</feature>
<dbReference type="InterPro" id="IPR055173">
    <property type="entry name" value="NrdR-like_N"/>
</dbReference>
<comment type="similarity">
    <text evidence="7">Belongs to the NrdR family.</text>
</comment>
<sequence length="153" mass="17667">MRCPICGKDHDKVTDSRSAQGGNIIRRRRKCLECGHKFTTYEAIEHAPLYVIKKDNRREPFQREKLIGGVITACKKRPVSMEAIERLGHTIEMDIHSGFQVEVPSWTIGECVIKGLQKLDDVAYVRFASVYRQFTDVEEFMEELQKLKHGSEK</sequence>
<dbReference type="NCBIfam" id="TIGR00244">
    <property type="entry name" value="transcriptional regulator NrdR"/>
    <property type="match status" value="1"/>
</dbReference>
<dbReference type="GO" id="GO:0003677">
    <property type="term" value="F:DNA binding"/>
    <property type="evidence" value="ECO:0007669"/>
    <property type="project" value="UniProtKB-KW"/>
</dbReference>
<dbReference type="GO" id="GO:0008270">
    <property type="term" value="F:zinc ion binding"/>
    <property type="evidence" value="ECO:0007669"/>
    <property type="project" value="UniProtKB-UniRule"/>
</dbReference>
<keyword evidence="2 7" id="KW-0547">Nucleotide-binding</keyword>
<keyword evidence="7" id="KW-0862">Zinc</keyword>
<evidence type="ECO:0000313" key="9">
    <source>
        <dbReference type="EMBL" id="PIE36050.1"/>
    </source>
</evidence>